<accession>A0A269PG78</accession>
<evidence type="ECO:0000313" key="1">
    <source>
        <dbReference type="EMBL" id="PAJ71072.1"/>
    </source>
</evidence>
<protein>
    <submittedName>
        <fullName evidence="1">Uncharacterized protein</fullName>
    </submittedName>
</protein>
<comment type="caution">
    <text evidence="1">The sequence shown here is derived from an EMBL/GenBank/DDBJ whole genome shotgun (WGS) entry which is preliminary data.</text>
</comment>
<proteinExistence type="predicted"/>
<dbReference type="AlphaFoldDB" id="A0A269PG78"/>
<sequence>MHFAFENRDSGKFSLTQISDGVTDVISFPREFHVDLTLIDVDPLKALTAALLLFGVNDGSGLINAPSASLQLDRTLRRQRGEYSPHLVVDPLAESTHDNHTQLLLADHRDSAFPIQPDGKGRNVLIQCRDSSRWAGKLFSLDRVEFASNYRMFVDQTGINTTTALVATGLLLAGDWKSTMLIVENVGALSREECADLIEICAAIGVRTRIVEKSAMERMLKYGEA</sequence>
<dbReference type="EMBL" id="NQMQ01000002">
    <property type="protein sequence ID" value="PAJ71072.1"/>
    <property type="molecule type" value="Genomic_DNA"/>
</dbReference>
<gene>
    <name evidence="1" type="ORF">CIG21_02580</name>
</gene>
<reference evidence="1 2" key="1">
    <citation type="submission" date="2017-08" db="EMBL/GenBank/DDBJ databases">
        <authorList>
            <person name="de Groot N.N."/>
        </authorList>
    </citation>
    <scope>NUCLEOTIDE SEQUENCE [LARGE SCALE GENOMIC DNA]</scope>
    <source>
        <strain evidence="1 2">NBT06-6</strain>
    </source>
</reference>
<dbReference type="Proteomes" id="UP000215771">
    <property type="component" value="Unassembled WGS sequence"/>
</dbReference>
<evidence type="ECO:0000313" key="2">
    <source>
        <dbReference type="Proteomes" id="UP000215771"/>
    </source>
</evidence>
<organism evidence="1 2">
    <name type="scientific">Corynebacterium hadale</name>
    <dbReference type="NCBI Taxonomy" id="2026255"/>
    <lineage>
        <taxon>Bacteria</taxon>
        <taxon>Bacillati</taxon>
        <taxon>Actinomycetota</taxon>
        <taxon>Actinomycetes</taxon>
        <taxon>Mycobacteriales</taxon>
        <taxon>Corynebacteriaceae</taxon>
        <taxon>Corynebacterium</taxon>
    </lineage>
</organism>
<name>A0A269PG78_9CORY</name>